<comment type="caution">
    <text evidence="1">The sequence shown here is derived from an EMBL/GenBank/DDBJ whole genome shotgun (WGS) entry which is preliminary data.</text>
</comment>
<gene>
    <name evidence="1" type="ORF">GN958_ATG17825</name>
</gene>
<proteinExistence type="predicted"/>
<evidence type="ECO:0000313" key="1">
    <source>
        <dbReference type="EMBL" id="KAF4133069.1"/>
    </source>
</evidence>
<organism evidence="1 2">
    <name type="scientific">Phytophthora infestans</name>
    <name type="common">Potato late blight agent</name>
    <name type="synonym">Botrytis infestans</name>
    <dbReference type="NCBI Taxonomy" id="4787"/>
    <lineage>
        <taxon>Eukaryota</taxon>
        <taxon>Sar</taxon>
        <taxon>Stramenopiles</taxon>
        <taxon>Oomycota</taxon>
        <taxon>Peronosporomycetes</taxon>
        <taxon>Peronosporales</taxon>
        <taxon>Peronosporaceae</taxon>
        <taxon>Phytophthora</taxon>
    </lineage>
</organism>
<dbReference type="AlphaFoldDB" id="A0A8S9U1P1"/>
<dbReference type="Proteomes" id="UP000704712">
    <property type="component" value="Unassembled WGS sequence"/>
</dbReference>
<sequence>MPVSQMPALRQRDPGITATVVPSIILYSKTRVIELSATIVSAVTSAVPCPWPLRRCNLLQCKIPRECCADVRQVATINTATVHHKFSYKYSGETIIAANRIKNGRRNAALAPSSFALKSSKQRRMY</sequence>
<name>A0A8S9U1P1_PHYIN</name>
<accession>A0A8S9U1P1</accession>
<protein>
    <submittedName>
        <fullName evidence="1">Uncharacterized protein</fullName>
    </submittedName>
</protein>
<evidence type="ECO:0000313" key="2">
    <source>
        <dbReference type="Proteomes" id="UP000704712"/>
    </source>
</evidence>
<reference evidence="1" key="1">
    <citation type="submission" date="2020-03" db="EMBL/GenBank/DDBJ databases">
        <title>Hybrid Assembly of Korean Phytophthora infestans isolates.</title>
        <authorList>
            <person name="Prokchorchik M."/>
            <person name="Lee Y."/>
            <person name="Seo J."/>
            <person name="Cho J.-H."/>
            <person name="Park Y.-E."/>
            <person name="Jang D.-C."/>
            <person name="Im J.-S."/>
            <person name="Choi J.-G."/>
            <person name="Park H.-J."/>
            <person name="Lee G.-B."/>
            <person name="Lee Y.-G."/>
            <person name="Hong S.-Y."/>
            <person name="Cho K."/>
            <person name="Sohn K.H."/>
        </authorList>
    </citation>
    <scope>NUCLEOTIDE SEQUENCE</scope>
    <source>
        <strain evidence="1">KR_2_A2</strain>
    </source>
</reference>
<dbReference type="EMBL" id="JAACNO010002467">
    <property type="protein sequence ID" value="KAF4133069.1"/>
    <property type="molecule type" value="Genomic_DNA"/>
</dbReference>